<dbReference type="AlphaFoldDB" id="A0A5B8A6N3"/>
<feature type="domain" description="ABM" evidence="1">
    <location>
        <begin position="2"/>
        <end position="92"/>
    </location>
</feature>
<dbReference type="GO" id="GO:0004497">
    <property type="term" value="F:monooxygenase activity"/>
    <property type="evidence" value="ECO:0007669"/>
    <property type="project" value="UniProtKB-KW"/>
</dbReference>
<keyword evidence="2" id="KW-0560">Oxidoreductase</keyword>
<accession>A0A5B8A6N3</accession>
<dbReference type="RefSeq" id="WP_139517597.1">
    <property type="nucleotide sequence ID" value="NZ_CP040896.1"/>
</dbReference>
<reference evidence="2 3" key="1">
    <citation type="submission" date="2019-06" db="EMBL/GenBank/DDBJ databases">
        <authorList>
            <person name="Srinivasan S."/>
        </authorList>
    </citation>
    <scope>NUCLEOTIDE SEQUENCE [LARGE SCALE GENOMIC DNA]</scope>
    <source>
        <strain evidence="2 3">17J68-5</strain>
    </source>
</reference>
<dbReference type="Gene3D" id="3.30.70.100">
    <property type="match status" value="1"/>
</dbReference>
<protein>
    <submittedName>
        <fullName evidence="2">Antibiotic biosynthesis monooxygenase</fullName>
    </submittedName>
</protein>
<dbReference type="SUPFAM" id="SSF54909">
    <property type="entry name" value="Dimeric alpha+beta barrel"/>
    <property type="match status" value="1"/>
</dbReference>
<sequence>MILEVAIFDIVPGQEAGFEAQFAQAELIISQAKGYMRHELQRGIETDHKYVLLVRWETLEDHTEGFRQSPLFGQWRALIGSFFATPPAVEHFRLISER</sequence>
<dbReference type="Proteomes" id="UP000305398">
    <property type="component" value="Chromosome"/>
</dbReference>
<gene>
    <name evidence="2" type="ORF">FHG12_20720</name>
</gene>
<dbReference type="InterPro" id="IPR007138">
    <property type="entry name" value="ABM_dom"/>
</dbReference>
<dbReference type="KEGG" id="hyj:FHG12_20720"/>
<keyword evidence="3" id="KW-1185">Reference proteome</keyword>
<dbReference type="PROSITE" id="PS51725">
    <property type="entry name" value="ABM"/>
    <property type="match status" value="1"/>
</dbReference>
<dbReference type="Pfam" id="PF03992">
    <property type="entry name" value="ABM"/>
    <property type="match status" value="1"/>
</dbReference>
<dbReference type="OrthoDB" id="9798157at2"/>
<evidence type="ECO:0000313" key="3">
    <source>
        <dbReference type="Proteomes" id="UP000305398"/>
    </source>
</evidence>
<evidence type="ECO:0000259" key="1">
    <source>
        <dbReference type="PROSITE" id="PS51725"/>
    </source>
</evidence>
<organism evidence="2 3">
    <name type="scientific">Hymenobacter jejuensis</name>
    <dbReference type="NCBI Taxonomy" id="2502781"/>
    <lineage>
        <taxon>Bacteria</taxon>
        <taxon>Pseudomonadati</taxon>
        <taxon>Bacteroidota</taxon>
        <taxon>Cytophagia</taxon>
        <taxon>Cytophagales</taxon>
        <taxon>Hymenobacteraceae</taxon>
        <taxon>Hymenobacter</taxon>
    </lineage>
</organism>
<proteinExistence type="predicted"/>
<name>A0A5B8A6N3_9BACT</name>
<dbReference type="InterPro" id="IPR011008">
    <property type="entry name" value="Dimeric_a/b-barrel"/>
</dbReference>
<dbReference type="EMBL" id="CP040896">
    <property type="protein sequence ID" value="QDA62366.1"/>
    <property type="molecule type" value="Genomic_DNA"/>
</dbReference>
<keyword evidence="2" id="KW-0503">Monooxygenase</keyword>
<evidence type="ECO:0000313" key="2">
    <source>
        <dbReference type="EMBL" id="QDA62366.1"/>
    </source>
</evidence>